<dbReference type="InterPro" id="IPR002213">
    <property type="entry name" value="UDP_glucos_trans"/>
</dbReference>
<dbReference type="SUPFAM" id="SSF53756">
    <property type="entry name" value="UDP-Glycosyltransferase/glycogen phosphorylase"/>
    <property type="match status" value="1"/>
</dbReference>
<evidence type="ECO:0000313" key="5">
    <source>
        <dbReference type="Proteomes" id="UP000186922"/>
    </source>
</evidence>
<dbReference type="FunFam" id="3.40.50.2000:FF:000060">
    <property type="entry name" value="Glycosyltransferase"/>
    <property type="match status" value="1"/>
</dbReference>
<dbReference type="EC" id="2.4.1.17" evidence="3"/>
<protein>
    <recommendedName>
        <fullName evidence="3">UDP-glucuronosyltransferase</fullName>
        <ecNumber evidence="3">2.4.1.17</ecNumber>
    </recommendedName>
</protein>
<dbReference type="PROSITE" id="PS00375">
    <property type="entry name" value="UDPGT"/>
    <property type="match status" value="1"/>
</dbReference>
<keyword evidence="1 2" id="KW-0808">Transferase</keyword>
<dbReference type="GO" id="GO:0015020">
    <property type="term" value="F:glucuronosyltransferase activity"/>
    <property type="evidence" value="ECO:0007669"/>
    <property type="project" value="UniProtKB-EC"/>
</dbReference>
<organism evidence="4 5">
    <name type="scientific">Ramazzottius varieornatus</name>
    <name type="common">Water bear</name>
    <name type="synonym">Tardigrade</name>
    <dbReference type="NCBI Taxonomy" id="947166"/>
    <lineage>
        <taxon>Eukaryota</taxon>
        <taxon>Metazoa</taxon>
        <taxon>Ecdysozoa</taxon>
        <taxon>Tardigrada</taxon>
        <taxon>Eutardigrada</taxon>
        <taxon>Parachela</taxon>
        <taxon>Hypsibioidea</taxon>
        <taxon>Ramazzottiidae</taxon>
        <taxon>Ramazzottius</taxon>
    </lineage>
</organism>
<dbReference type="InterPro" id="IPR035595">
    <property type="entry name" value="UDP_glycos_trans_CS"/>
</dbReference>
<keyword evidence="5" id="KW-1185">Reference proteome</keyword>
<dbReference type="Pfam" id="PF00201">
    <property type="entry name" value="UDPGT"/>
    <property type="match status" value="1"/>
</dbReference>
<evidence type="ECO:0000313" key="4">
    <source>
        <dbReference type="EMBL" id="GAU99548.1"/>
    </source>
</evidence>
<gene>
    <name evidence="4" type="primary">RvY_10535</name>
    <name evidence="4" type="synonym">RvY_10535.1</name>
    <name evidence="4" type="ORF">RvY_10535-1</name>
</gene>
<dbReference type="PANTHER" id="PTHR48045:SF34">
    <property type="entry name" value="ISOFLAVONE 7-O-GLUCOSYLTRANSFERASE 1-LIKE"/>
    <property type="match status" value="1"/>
</dbReference>
<evidence type="ECO:0000256" key="3">
    <source>
        <dbReference type="RuleBase" id="RU362059"/>
    </source>
</evidence>
<comment type="caution">
    <text evidence="4">The sequence shown here is derived from an EMBL/GenBank/DDBJ whole genome shotgun (WGS) entry which is preliminary data.</text>
</comment>
<sequence length="461" mass="50416">MMNVQEKHILFISVPAYGHVIPLLELARKVSKFHQVTFAVSAKMVGDLPERELFDEKVDSRITMYPIADGVETAMEGPANKDIFKKVMPMIFRGIMKLVHSIPISNDPSFVSELKDLTRPVDGIITDNFIGTGAGAMTQRKIPLYLFSSGPVSFTWVILSVHAEMATGNMDDLDGFMEVPDEEGNFKKTVPAELLHSLLLPVQKILPQCHAVIVNSVCDLESEMIRRCKSKPGMQNVPFFCIGPILPETKKAAAANATIEQKVSTWLDGKDPESVVYISFGSVVKTNQAQVEAIAGAIKQLDQPAIWSLKASDQQYVPEDLKSATNMDDPSSKVLILTWAPQKTILSHGSMGVFVSHCGWNSTMEGLAAGKPIVGWPQFADQNINAEFVAEHNAGDVIRNAGSHKGARMVPPKEIISMIKNVQKNNTEGARTFAQKLHAALQPDGSSSKQFAELVSYIAST</sequence>
<dbReference type="Proteomes" id="UP000186922">
    <property type="component" value="Unassembled WGS sequence"/>
</dbReference>
<comment type="subcellular location">
    <subcellularLocation>
        <location evidence="3">Membrane</location>
        <topology evidence="3">Single-pass membrane protein</topology>
    </subcellularLocation>
</comment>
<dbReference type="AlphaFoldDB" id="A0A1D1VM30"/>
<keyword evidence="2" id="KW-0328">Glycosyltransferase</keyword>
<dbReference type="GO" id="GO:0016020">
    <property type="term" value="C:membrane"/>
    <property type="evidence" value="ECO:0007669"/>
    <property type="project" value="UniProtKB-SubCell"/>
</dbReference>
<dbReference type="STRING" id="947166.A0A1D1VM30"/>
<dbReference type="PANTHER" id="PTHR48045">
    <property type="entry name" value="UDP-GLYCOSYLTRANSFERASE 72B1"/>
    <property type="match status" value="1"/>
</dbReference>
<evidence type="ECO:0000256" key="2">
    <source>
        <dbReference type="RuleBase" id="RU003718"/>
    </source>
</evidence>
<dbReference type="OrthoDB" id="5835829at2759"/>
<dbReference type="EMBL" id="BDGG01000005">
    <property type="protein sequence ID" value="GAU99548.1"/>
    <property type="molecule type" value="Genomic_DNA"/>
</dbReference>
<reference evidence="4 5" key="1">
    <citation type="journal article" date="2016" name="Nat. Commun.">
        <title>Extremotolerant tardigrade genome and improved radiotolerance of human cultured cells by tardigrade-unique protein.</title>
        <authorList>
            <person name="Hashimoto T."/>
            <person name="Horikawa D.D."/>
            <person name="Saito Y."/>
            <person name="Kuwahara H."/>
            <person name="Kozuka-Hata H."/>
            <person name="Shin-I T."/>
            <person name="Minakuchi Y."/>
            <person name="Ohishi K."/>
            <person name="Motoyama A."/>
            <person name="Aizu T."/>
            <person name="Enomoto A."/>
            <person name="Kondo K."/>
            <person name="Tanaka S."/>
            <person name="Hara Y."/>
            <person name="Koshikawa S."/>
            <person name="Sagara H."/>
            <person name="Miura T."/>
            <person name="Yokobori S."/>
            <person name="Miyagawa K."/>
            <person name="Suzuki Y."/>
            <person name="Kubo T."/>
            <person name="Oyama M."/>
            <person name="Kohara Y."/>
            <person name="Fujiyama A."/>
            <person name="Arakawa K."/>
            <person name="Katayama T."/>
            <person name="Toyoda A."/>
            <person name="Kunieda T."/>
        </authorList>
    </citation>
    <scope>NUCLEOTIDE SEQUENCE [LARGE SCALE GENOMIC DNA]</scope>
    <source>
        <strain evidence="4 5">YOKOZUNA-1</strain>
    </source>
</reference>
<comment type="similarity">
    <text evidence="2">Belongs to the UDP-glycosyltransferase family.</text>
</comment>
<dbReference type="Gene3D" id="3.40.50.2000">
    <property type="entry name" value="Glycogen Phosphorylase B"/>
    <property type="match status" value="2"/>
</dbReference>
<comment type="catalytic activity">
    <reaction evidence="3">
        <text>glucuronate acceptor + UDP-alpha-D-glucuronate = acceptor beta-D-glucuronoside + UDP + H(+)</text>
        <dbReference type="Rhea" id="RHEA:21032"/>
        <dbReference type="ChEBI" id="CHEBI:15378"/>
        <dbReference type="ChEBI" id="CHEBI:58052"/>
        <dbReference type="ChEBI" id="CHEBI:58223"/>
        <dbReference type="ChEBI" id="CHEBI:132367"/>
        <dbReference type="ChEBI" id="CHEBI:132368"/>
        <dbReference type="EC" id="2.4.1.17"/>
    </reaction>
</comment>
<name>A0A1D1VM30_RAMVA</name>
<accession>A0A1D1VM30</accession>
<dbReference type="CDD" id="cd03784">
    <property type="entry name" value="GT1_Gtf-like"/>
    <property type="match status" value="1"/>
</dbReference>
<evidence type="ECO:0000256" key="1">
    <source>
        <dbReference type="ARBA" id="ARBA00022679"/>
    </source>
</evidence>
<proteinExistence type="inferred from homology"/>